<dbReference type="EMBL" id="UGSK01000001">
    <property type="protein sequence ID" value="SUB01924.1"/>
    <property type="molecule type" value="Genomic_DNA"/>
</dbReference>
<organism evidence="1 2">
    <name type="scientific">Pannonibacter phragmitetus</name>
    <dbReference type="NCBI Taxonomy" id="121719"/>
    <lineage>
        <taxon>Bacteria</taxon>
        <taxon>Pseudomonadati</taxon>
        <taxon>Pseudomonadota</taxon>
        <taxon>Alphaproteobacteria</taxon>
        <taxon>Hyphomicrobiales</taxon>
        <taxon>Stappiaceae</taxon>
        <taxon>Pannonibacter</taxon>
    </lineage>
</organism>
<proteinExistence type="predicted"/>
<evidence type="ECO:0000313" key="2">
    <source>
        <dbReference type="Proteomes" id="UP000255000"/>
    </source>
</evidence>
<name>A0A378ZXG7_9HYPH</name>
<accession>A0A378ZXG7</accession>
<dbReference type="Proteomes" id="UP000255000">
    <property type="component" value="Unassembled WGS sequence"/>
</dbReference>
<gene>
    <name evidence="1" type="ORF">NCTC13350_02872</name>
</gene>
<reference evidence="1 2" key="1">
    <citation type="submission" date="2018-06" db="EMBL/GenBank/DDBJ databases">
        <authorList>
            <consortium name="Pathogen Informatics"/>
            <person name="Doyle S."/>
        </authorList>
    </citation>
    <scope>NUCLEOTIDE SEQUENCE [LARGE SCALE GENOMIC DNA]</scope>
    <source>
        <strain evidence="1 2">NCTC13350</strain>
    </source>
</reference>
<sequence>MQSDGDENAALWKVAHDAGQAVADRYAAAIRNAGGWLSKEHGTKIRVCDNPTIAGEYAAKGSAAWETAGGPTKAKTRNDAGQSLTPWDLAELAYAGDPWAKQKWAEYVEEMPGTVSCRVSWQLAKKLGIEPEPDTEGGGEEVTAEADYVVGYVEVPTWKKWLHRNLVSTFLQRVELYDAADFDRAVFETSADADRIDTWRARRAEEARYARETARTAQEAADAELAVKSRSLWAYRIARELADSGSGGRRQIAEAISRLPDYAVPPDPEDVVAALAKISRLLDPANDDPQPLGKFDNAARHAVVR</sequence>
<dbReference type="AlphaFoldDB" id="A0A378ZXG7"/>
<protein>
    <submittedName>
        <fullName evidence="1">Uncharacterized protein</fullName>
    </submittedName>
</protein>
<evidence type="ECO:0000313" key="1">
    <source>
        <dbReference type="EMBL" id="SUB01924.1"/>
    </source>
</evidence>